<feature type="compositionally biased region" description="Basic residues" evidence="1">
    <location>
        <begin position="486"/>
        <end position="496"/>
    </location>
</feature>
<protein>
    <recommendedName>
        <fullName evidence="2">DUF1996 domain-containing protein</fullName>
    </recommendedName>
</protein>
<feature type="compositionally biased region" description="Basic and acidic residues" evidence="1">
    <location>
        <begin position="497"/>
        <end position="508"/>
    </location>
</feature>
<dbReference type="OrthoDB" id="74764at2759"/>
<feature type="region of interest" description="Disordered" evidence="1">
    <location>
        <begin position="486"/>
        <end position="508"/>
    </location>
</feature>
<feature type="region of interest" description="Disordered" evidence="1">
    <location>
        <begin position="421"/>
        <end position="450"/>
    </location>
</feature>
<dbReference type="EMBL" id="ML986593">
    <property type="protein sequence ID" value="KAF2267280.1"/>
    <property type="molecule type" value="Genomic_DNA"/>
</dbReference>
<dbReference type="Proteomes" id="UP000800093">
    <property type="component" value="Unassembled WGS sequence"/>
</dbReference>
<gene>
    <name evidence="3" type="ORF">CC78DRAFT_457652</name>
</gene>
<organism evidence="3 4">
    <name type="scientific">Lojkania enalia</name>
    <dbReference type="NCBI Taxonomy" id="147567"/>
    <lineage>
        <taxon>Eukaryota</taxon>
        <taxon>Fungi</taxon>
        <taxon>Dikarya</taxon>
        <taxon>Ascomycota</taxon>
        <taxon>Pezizomycotina</taxon>
        <taxon>Dothideomycetes</taxon>
        <taxon>Pleosporomycetidae</taxon>
        <taxon>Pleosporales</taxon>
        <taxon>Pleosporales incertae sedis</taxon>
        <taxon>Lojkania</taxon>
    </lineage>
</organism>
<dbReference type="PANTHER" id="PTHR43662:SF7">
    <property type="entry name" value="DUF1996 DOMAIN-CONTAINING PROTEIN"/>
    <property type="match status" value="1"/>
</dbReference>
<dbReference type="Pfam" id="PF09362">
    <property type="entry name" value="DUF1996"/>
    <property type="match status" value="1"/>
</dbReference>
<evidence type="ECO:0000259" key="2">
    <source>
        <dbReference type="Pfam" id="PF09362"/>
    </source>
</evidence>
<dbReference type="AlphaFoldDB" id="A0A9P4KIK2"/>
<proteinExistence type="predicted"/>
<dbReference type="PANTHER" id="PTHR43662">
    <property type="match status" value="1"/>
</dbReference>
<name>A0A9P4KIK2_9PLEO</name>
<keyword evidence="4" id="KW-1185">Reference proteome</keyword>
<reference evidence="4" key="1">
    <citation type="journal article" date="2020" name="Stud. Mycol.">
        <title>101 Dothideomycetes genomes: A test case for predicting lifestyles and emergence of pathogens.</title>
        <authorList>
            <person name="Haridas S."/>
            <person name="Albert R."/>
            <person name="Binder M."/>
            <person name="Bloem J."/>
            <person name="LaButti K."/>
            <person name="Salamov A."/>
            <person name="Andreopoulos B."/>
            <person name="Baker S."/>
            <person name="Barry K."/>
            <person name="Bills G."/>
            <person name="Bluhm B."/>
            <person name="Cannon C."/>
            <person name="Castanera R."/>
            <person name="Culley D."/>
            <person name="Daum C."/>
            <person name="Ezra D."/>
            <person name="Gonzalez J."/>
            <person name="Henrissat B."/>
            <person name="Kuo A."/>
            <person name="Liang C."/>
            <person name="Lipzen A."/>
            <person name="Lutzoni F."/>
            <person name="Magnuson J."/>
            <person name="Mondo S."/>
            <person name="Nolan M."/>
            <person name="Ohm R."/>
            <person name="Pangilinan J."/>
            <person name="Park H.-J."/>
            <person name="Ramirez L."/>
            <person name="Alfaro M."/>
            <person name="Sun H."/>
            <person name="Tritt A."/>
            <person name="Yoshinaga Y."/>
            <person name="Zwiers L.-H."/>
            <person name="Turgeon B."/>
            <person name="Goodwin S."/>
            <person name="Spatafora J."/>
            <person name="Crous P."/>
            <person name="Grigoriev I."/>
        </authorList>
    </citation>
    <scope>NUCLEOTIDE SEQUENCE [LARGE SCALE GENOMIC DNA]</scope>
    <source>
        <strain evidence="4">CBS 304.66</strain>
    </source>
</reference>
<sequence>MRSVANLVAIAGALSGSADAFWRMRCPGRTGLARMDPLVEPGEIGSHAHAIHGGKNFNLEITYDQLAASECTSCQVKQDKSAYWTPSMHFVHENGTTEVVPQIGGMLAYYLLFRENGQKLHAFPEGFRMLVGDSRLRNFSGPVPDPGTSFWGPEDMTQHALTQKAIGFNCLNYGRDPEASMGRHFLPDKDFMDANCPQGIRAEIMFPSCWNGELDSPDHKSHMAFPNLKNSGTCPDGYDKRTPTLFFETTWLTSQFNGVLGTFMLSSGDPVGYGYHADFISGWPVDFLQQAIETCTSDRGEIEDCPLFMEGDNFQSKEDAEKCKFDMPDLLKDEDCAGPANSLPGNVPVQYGPAYADPLKPGPKESPTEGTPLPATTEQVVPTATFVPATTQITDEFGGGLSNANAAAYSLAPEPLAVDAPEAAATTTSAPPAPEAPAPTTPPLAEEPEGKIIATSTYTSAGTVYEVAIEEIVQYVTVEVPAPAPKLRRHHHHMHRRDREHGLLGRRY</sequence>
<feature type="compositionally biased region" description="Low complexity" evidence="1">
    <location>
        <begin position="421"/>
        <end position="430"/>
    </location>
</feature>
<evidence type="ECO:0000256" key="1">
    <source>
        <dbReference type="SAM" id="MobiDB-lite"/>
    </source>
</evidence>
<feature type="compositionally biased region" description="Pro residues" evidence="1">
    <location>
        <begin position="431"/>
        <end position="442"/>
    </location>
</feature>
<accession>A0A9P4KIK2</accession>
<comment type="caution">
    <text evidence="3">The sequence shown here is derived from an EMBL/GenBank/DDBJ whole genome shotgun (WGS) entry which is preliminary data.</text>
</comment>
<feature type="domain" description="DUF1996" evidence="2">
    <location>
        <begin position="36"/>
        <end position="283"/>
    </location>
</feature>
<feature type="region of interest" description="Disordered" evidence="1">
    <location>
        <begin position="351"/>
        <end position="375"/>
    </location>
</feature>
<dbReference type="InterPro" id="IPR018535">
    <property type="entry name" value="DUF1996"/>
</dbReference>
<evidence type="ECO:0000313" key="3">
    <source>
        <dbReference type="EMBL" id="KAF2267280.1"/>
    </source>
</evidence>
<evidence type="ECO:0000313" key="4">
    <source>
        <dbReference type="Proteomes" id="UP000800093"/>
    </source>
</evidence>